<feature type="region of interest" description="Disordered" evidence="1">
    <location>
        <begin position="81"/>
        <end position="103"/>
    </location>
</feature>
<gene>
    <name evidence="2" type="ORF">HXO64_05400</name>
</gene>
<organism evidence="2 3">
    <name type="scientific">Rothia mucilaginosa</name>
    <dbReference type="NCBI Taxonomy" id="43675"/>
    <lineage>
        <taxon>Bacteria</taxon>
        <taxon>Bacillati</taxon>
        <taxon>Actinomycetota</taxon>
        <taxon>Actinomycetes</taxon>
        <taxon>Micrococcales</taxon>
        <taxon>Micrococcaceae</taxon>
        <taxon>Rothia</taxon>
    </lineage>
</organism>
<proteinExistence type="predicted"/>
<protein>
    <submittedName>
        <fullName evidence="2">Uncharacterized protein</fullName>
    </submittedName>
</protein>
<feature type="compositionally biased region" description="Polar residues" evidence="1">
    <location>
        <begin position="20"/>
        <end position="30"/>
    </location>
</feature>
<comment type="caution">
    <text evidence="2">The sequence shown here is derived from an EMBL/GenBank/DDBJ whole genome shotgun (WGS) entry which is preliminary data.</text>
</comment>
<sequence length="103" mass="11532">MSKGKPKQLEPIDFEGATQEEGSLSHATATGTRLDRLRALRSKLAAHIDNPNTLARDLAALARRFQDLDKDIEELEQLEQQYGAEIEGEHHHEEDAPFDPSTL</sequence>
<evidence type="ECO:0000313" key="3">
    <source>
        <dbReference type="Proteomes" id="UP000756427"/>
    </source>
</evidence>
<accession>A0A930LBZ8</accession>
<name>A0A930LBZ8_9MICC</name>
<evidence type="ECO:0000256" key="1">
    <source>
        <dbReference type="SAM" id="MobiDB-lite"/>
    </source>
</evidence>
<dbReference type="AlphaFoldDB" id="A0A930LBZ8"/>
<feature type="region of interest" description="Disordered" evidence="1">
    <location>
        <begin position="1"/>
        <end position="30"/>
    </location>
</feature>
<evidence type="ECO:0000313" key="2">
    <source>
        <dbReference type="EMBL" id="MBF1663975.1"/>
    </source>
</evidence>
<reference evidence="2" key="1">
    <citation type="submission" date="2020-04" db="EMBL/GenBank/DDBJ databases">
        <title>Deep metagenomics examines the oral microbiome during advanced dental caries in children, revealing novel taxa and co-occurrences with host molecules.</title>
        <authorList>
            <person name="Baker J.L."/>
            <person name="Morton J.T."/>
            <person name="Dinis M."/>
            <person name="Alvarez R."/>
            <person name="Tran N.C."/>
            <person name="Knight R."/>
            <person name="Edlund A."/>
        </authorList>
    </citation>
    <scope>NUCLEOTIDE SEQUENCE</scope>
    <source>
        <strain evidence="2">JCVI_44_bin.2</strain>
    </source>
</reference>
<dbReference type="EMBL" id="JABZXR010000020">
    <property type="protein sequence ID" value="MBF1663975.1"/>
    <property type="molecule type" value="Genomic_DNA"/>
</dbReference>
<dbReference type="RefSeq" id="WP_049352699.1">
    <property type="nucleotide sequence ID" value="NZ_JABZXR010000020.1"/>
</dbReference>
<dbReference type="Proteomes" id="UP000756427">
    <property type="component" value="Unassembled WGS sequence"/>
</dbReference>